<dbReference type="SUPFAM" id="SSF52540">
    <property type="entry name" value="P-loop containing nucleoside triphosphate hydrolases"/>
    <property type="match status" value="1"/>
</dbReference>
<evidence type="ECO:0000256" key="3">
    <source>
        <dbReference type="ARBA" id="ARBA00022806"/>
    </source>
</evidence>
<keyword evidence="7" id="KW-1185">Reference proteome</keyword>
<dbReference type="InterPro" id="IPR027417">
    <property type="entry name" value="P-loop_NTPase"/>
</dbReference>
<evidence type="ECO:0000313" key="6">
    <source>
        <dbReference type="EMBL" id="MCU6686803.1"/>
    </source>
</evidence>
<protein>
    <submittedName>
        <fullName evidence="6">Phage/plasmid primase, P4 family</fullName>
    </submittedName>
</protein>
<dbReference type="InterPro" id="IPR006500">
    <property type="entry name" value="Helicase_put_C_phage/plasmid"/>
</dbReference>
<evidence type="ECO:0000259" key="5">
    <source>
        <dbReference type="PROSITE" id="PS51206"/>
    </source>
</evidence>
<feature type="domain" description="SF3 helicase" evidence="5">
    <location>
        <begin position="511"/>
        <end position="675"/>
    </location>
</feature>
<comment type="caution">
    <text evidence="6">The sequence shown here is derived from an EMBL/GenBank/DDBJ whole genome shotgun (WGS) entry which is preliminary data.</text>
</comment>
<dbReference type="PANTHER" id="PTHR35372">
    <property type="entry name" value="ATP BINDING PROTEIN-RELATED"/>
    <property type="match status" value="1"/>
</dbReference>
<dbReference type="InterPro" id="IPR054468">
    <property type="entry name" value="NrSPol-like_HBD"/>
</dbReference>
<proteinExistence type="predicted"/>
<dbReference type="NCBIfam" id="TIGR01613">
    <property type="entry name" value="primase_Cterm"/>
    <property type="match status" value="1"/>
</dbReference>
<dbReference type="Pfam" id="PF03288">
    <property type="entry name" value="Pox_D5"/>
    <property type="match status" value="1"/>
</dbReference>
<evidence type="ECO:0000313" key="7">
    <source>
        <dbReference type="Proteomes" id="UP001652431"/>
    </source>
</evidence>
<accession>A0ABT2RN56</accession>
<dbReference type="Gene3D" id="3.40.50.300">
    <property type="entry name" value="P-loop containing nucleotide triphosphate hydrolases"/>
    <property type="match status" value="1"/>
</dbReference>
<evidence type="ECO:0000256" key="1">
    <source>
        <dbReference type="ARBA" id="ARBA00022741"/>
    </source>
</evidence>
<dbReference type="PANTHER" id="PTHR35372:SF2">
    <property type="entry name" value="SF3 HELICASE DOMAIN-CONTAINING PROTEIN"/>
    <property type="match status" value="1"/>
</dbReference>
<dbReference type="InterPro" id="IPR014015">
    <property type="entry name" value="Helicase_SF3_DNA-vir"/>
</dbReference>
<dbReference type="InterPro" id="IPR014818">
    <property type="entry name" value="Phage/plasmid_primase_P4_C"/>
</dbReference>
<dbReference type="Pfam" id="PF08706">
    <property type="entry name" value="D5_N"/>
    <property type="match status" value="1"/>
</dbReference>
<keyword evidence="3" id="KW-0347">Helicase</keyword>
<dbReference type="InterPro" id="IPR051620">
    <property type="entry name" value="ORF904-like_C"/>
</dbReference>
<dbReference type="PROSITE" id="PS51206">
    <property type="entry name" value="SF3_HELICASE_1"/>
    <property type="match status" value="1"/>
</dbReference>
<evidence type="ECO:0000256" key="4">
    <source>
        <dbReference type="ARBA" id="ARBA00022840"/>
    </source>
</evidence>
<keyword evidence="4" id="KW-0067">ATP-binding</keyword>
<evidence type="ECO:0000256" key="2">
    <source>
        <dbReference type="ARBA" id="ARBA00022801"/>
    </source>
</evidence>
<dbReference type="SMART" id="SM00885">
    <property type="entry name" value="D5_N"/>
    <property type="match status" value="1"/>
</dbReference>
<dbReference type="Proteomes" id="UP001652431">
    <property type="component" value="Unassembled WGS sequence"/>
</dbReference>
<dbReference type="EMBL" id="JAOQJU010000010">
    <property type="protein sequence ID" value="MCU6686803.1"/>
    <property type="molecule type" value="Genomic_DNA"/>
</dbReference>
<reference evidence="6 7" key="1">
    <citation type="journal article" date="2021" name="ISME Commun">
        <title>Automated analysis of genomic sequences facilitates high-throughput and comprehensive description of bacteria.</title>
        <authorList>
            <person name="Hitch T.C.A."/>
        </authorList>
    </citation>
    <scope>NUCLEOTIDE SEQUENCE [LARGE SCALE GENOMIC DNA]</scope>
    <source>
        <strain evidence="6 7">Sanger_03</strain>
    </source>
</reference>
<name>A0ABT2RN56_9FIRM</name>
<dbReference type="RefSeq" id="WP_262575300.1">
    <property type="nucleotide sequence ID" value="NZ_JAOQJU010000010.1"/>
</dbReference>
<keyword evidence="2" id="KW-0378">Hydrolase</keyword>
<sequence length="821" mass="93554">MGTVNFVNIPADLKESCRFCVWKKEKGKGRSARLTKVPYNPVTGQKAQSNNGETFSDFATAMKSFAMGGYDGIGIRVSSGIGAIDIDHCIREDGTLNDVAASVLGVFKDAYFERSPSGSGLRGFFHVDADFIFDKTIYYINNRTHGLEVYLPGATNRFVTVTGDQYRAGSVPADMGALQNVLDTFMKRKSQVVNTHIEPCSYLTDEQVLEHAKKSANGERFTDYYNGNWQRYFDNQSDADMGFLSMLAFWCGCDEEQMDRIFRTSGMMRPKWDRKQAGTTYGGITIRNAVATCQQIYLPVDVHNISNGAEEDFADLEREQKKAADFQADLSNITLTLEEMKPHSNPRYGRDEIGIGNAFADFFLPIARYNRDRGIWYVYDGRIWRPDEGGLKVAELAKLLADKLYTFALQIKDEDTRNRYIKRVQKLQLRKNRKTMVEDAKSVHPIPMSAFDRSTHLFNCQNGTLNLQTMEFREHRPDDFLTMVSGIAYDPNAVCPRWNSFISEVMCNDSELASYLQRALGYALTGDTSLECMFILYGATSRNGKGTTMETFLKIMGDYGKTSNPEMLSTKFGNTNASGPSEEIARLAGIRFVNISEPEKKITFNAALVKRLTGNDTINARYLHENSFDFRPVFKIFINTNYLPNVSDMTLFDSGRLKIIPFKRHFEEAEQDKGLKALFAEEENLSGIFNWCLEGYKEFRKFRLASPNAVVEAIQDYRNDSDRIGQFIEAWLEEGEAYEVRSAAAYKLYSDWCRKYNYNAENVKNFKNAMEKRFTIERRRPKDGGEKTSLIIGCRFREQELGEEDEQNDVLQDAKKEFKPV</sequence>
<organism evidence="6 7">
    <name type="scientific">Dorea acetigenes</name>
    <dbReference type="NCBI Taxonomy" id="2981787"/>
    <lineage>
        <taxon>Bacteria</taxon>
        <taxon>Bacillati</taxon>
        <taxon>Bacillota</taxon>
        <taxon>Clostridia</taxon>
        <taxon>Lachnospirales</taxon>
        <taxon>Lachnospiraceae</taxon>
        <taxon>Dorea</taxon>
    </lineage>
</organism>
<keyword evidence="1" id="KW-0547">Nucleotide-binding</keyword>
<gene>
    <name evidence="6" type="ORF">OCV99_09645</name>
</gene>
<dbReference type="Pfam" id="PF22763">
    <property type="entry name" value="NrS1-1_pol-like_HBD"/>
    <property type="match status" value="1"/>
</dbReference>
<dbReference type="InterPro" id="IPR004968">
    <property type="entry name" value="DNA_primase/NTPase_C"/>
</dbReference>